<protein>
    <submittedName>
        <fullName evidence="3">Zona occludens toxin</fullName>
    </submittedName>
</protein>
<dbReference type="Gene3D" id="3.40.50.300">
    <property type="entry name" value="P-loop containing nucleotide triphosphate hydrolases"/>
    <property type="match status" value="1"/>
</dbReference>
<dbReference type="InterPro" id="IPR027417">
    <property type="entry name" value="P-loop_NTPase"/>
</dbReference>
<sequence>MTITLLTATPGCGKTNHAVWSIIKPAVESGRVVYVNRIPDLKLPHIKLSDKQLNRWHERTYLDPEEPEGKSTLNTILEGSLIVVDEAMYPWPALDLRDPPEHIKYLSQHRKHGLDFLVITQSPKFVHPHVLENADRHIHLRYEWSGSKSYEWSEYCQSPKVKTNLNNAVKKPYRLVKEAFPLYYSASLHIEKPKRAIPKMIYAAIFLVFAVPAMAMFTYGRINERLENPVGSNLAKQEELKTEQTAKQGSDTPPPAIIPIAQPATDNAPVKQSLSMLSESIDWGQVAACISSKANCICYGHSAQRLNIVPDTCNAAINYGWISPKKM</sequence>
<feature type="transmembrane region" description="Helical" evidence="1">
    <location>
        <begin position="200"/>
        <end position="219"/>
    </location>
</feature>
<evidence type="ECO:0000313" key="4">
    <source>
        <dbReference type="Proteomes" id="UP000198814"/>
    </source>
</evidence>
<dbReference type="RefSeq" id="WP_090319838.1">
    <property type="nucleotide sequence ID" value="NZ_FNOE01000016.1"/>
</dbReference>
<dbReference type="Pfam" id="PF05707">
    <property type="entry name" value="Zot"/>
    <property type="match status" value="1"/>
</dbReference>
<evidence type="ECO:0000259" key="2">
    <source>
        <dbReference type="Pfam" id="PF05707"/>
    </source>
</evidence>
<name>A0A1H8RM53_9PROT</name>
<accession>A0A1H8RM53</accession>
<feature type="domain" description="Zona occludens toxin N-terminal" evidence="2">
    <location>
        <begin position="3"/>
        <end position="188"/>
    </location>
</feature>
<evidence type="ECO:0000256" key="1">
    <source>
        <dbReference type="SAM" id="Phobius"/>
    </source>
</evidence>
<keyword evidence="1" id="KW-1133">Transmembrane helix</keyword>
<dbReference type="InterPro" id="IPR008900">
    <property type="entry name" value="Zot_N"/>
</dbReference>
<dbReference type="STRING" id="42354.SAMN05216333_1156"/>
<dbReference type="AlphaFoldDB" id="A0A1H8RM53"/>
<dbReference type="Proteomes" id="UP000198814">
    <property type="component" value="Unassembled WGS sequence"/>
</dbReference>
<dbReference type="SUPFAM" id="SSF52540">
    <property type="entry name" value="P-loop containing nucleoside triphosphate hydrolases"/>
    <property type="match status" value="1"/>
</dbReference>
<proteinExistence type="predicted"/>
<dbReference type="OrthoDB" id="8809170at2"/>
<keyword evidence="1" id="KW-0472">Membrane</keyword>
<gene>
    <name evidence="3" type="ORF">SAMN05216333_1156</name>
</gene>
<keyword evidence="4" id="KW-1185">Reference proteome</keyword>
<dbReference type="EMBL" id="FODO01000015">
    <property type="protein sequence ID" value="SEO67422.1"/>
    <property type="molecule type" value="Genomic_DNA"/>
</dbReference>
<reference evidence="4" key="1">
    <citation type="submission" date="2016-10" db="EMBL/GenBank/DDBJ databases">
        <authorList>
            <person name="Varghese N."/>
            <person name="Submissions S."/>
        </authorList>
    </citation>
    <scope>NUCLEOTIDE SEQUENCE [LARGE SCALE GENOMIC DNA]</scope>
    <source>
        <strain evidence="4">Nm76</strain>
    </source>
</reference>
<evidence type="ECO:0000313" key="3">
    <source>
        <dbReference type="EMBL" id="SEO67422.1"/>
    </source>
</evidence>
<keyword evidence="1" id="KW-0812">Transmembrane</keyword>
<organism evidence="3 4">
    <name type="scientific">Nitrosomonas oligotropha</name>
    <dbReference type="NCBI Taxonomy" id="42354"/>
    <lineage>
        <taxon>Bacteria</taxon>
        <taxon>Pseudomonadati</taxon>
        <taxon>Pseudomonadota</taxon>
        <taxon>Betaproteobacteria</taxon>
        <taxon>Nitrosomonadales</taxon>
        <taxon>Nitrosomonadaceae</taxon>
        <taxon>Nitrosomonas</taxon>
    </lineage>
</organism>